<dbReference type="Proteomes" id="UP000239747">
    <property type="component" value="Unassembled WGS sequence"/>
</dbReference>
<dbReference type="Gene3D" id="3.40.50.620">
    <property type="entry name" value="HUPs"/>
    <property type="match status" value="2"/>
</dbReference>
<dbReference type="EMBL" id="MTPW01000001">
    <property type="protein sequence ID" value="PQJ30614.1"/>
    <property type="molecule type" value="Genomic_DNA"/>
</dbReference>
<protein>
    <recommendedName>
        <fullName evidence="2">UspA domain-containing protein</fullName>
    </recommendedName>
</protein>
<keyword evidence="4" id="KW-1185">Reference proteome</keyword>
<dbReference type="InterPro" id="IPR006016">
    <property type="entry name" value="UspA"/>
</dbReference>
<dbReference type="SUPFAM" id="SSF52402">
    <property type="entry name" value="Adenine nucleotide alpha hydrolases-like"/>
    <property type="match status" value="2"/>
</dbReference>
<dbReference type="Pfam" id="PF00582">
    <property type="entry name" value="Usp"/>
    <property type="match status" value="1"/>
</dbReference>
<reference evidence="3 4" key="1">
    <citation type="submission" date="2017-01" db="EMBL/GenBank/DDBJ databases">
        <title>Trade-off between light-utilization and light-protection in marine flavobacteria.</title>
        <authorList>
            <person name="Kumagai Y."/>
            <person name="Yoshizawa S."/>
            <person name="Kogure K."/>
            <person name="Iwasaki W."/>
        </authorList>
    </citation>
    <scope>NUCLEOTIDE SEQUENCE [LARGE SCALE GENOMIC DNA]</scope>
    <source>
        <strain evidence="3 4">KCTC 32109</strain>
    </source>
</reference>
<sequence length="282" mass="32228">MIMASIIVPTDFSENAYNALFYASQLFPAEDCSIYLVHSYERSLKDTISKMDPVANEVIIAKLRATVHCQLEQLSHRIQLDCAGQKLKVELMYAALPLNDIINDLIENLDVHFVVMGTKGASGLKEIFLGSQAVDTIKNINPIPLFLISENVDYVCPKKIAYATDLKQYNQQENIAFLIKMINAKNSKLELVHFHDQSDIFDEVQPHFEKFKDQLKDVEFTTHWMLSEHSLEADIKNFCEKQSVHLLVLLLHKYSFLKNLIKTSTVEKISFQANLPLLILPE</sequence>
<comment type="similarity">
    <text evidence="1">Belongs to the universal stress protein A family.</text>
</comment>
<evidence type="ECO:0000313" key="3">
    <source>
        <dbReference type="EMBL" id="PQJ30614.1"/>
    </source>
</evidence>
<dbReference type="InterPro" id="IPR014729">
    <property type="entry name" value="Rossmann-like_a/b/a_fold"/>
</dbReference>
<name>A0A2S7U876_9FLAO</name>
<organism evidence="3 4">
    <name type="scientific">Nonlabens arenilitoris</name>
    <dbReference type="NCBI Taxonomy" id="1217969"/>
    <lineage>
        <taxon>Bacteria</taxon>
        <taxon>Pseudomonadati</taxon>
        <taxon>Bacteroidota</taxon>
        <taxon>Flavobacteriia</taxon>
        <taxon>Flavobacteriales</taxon>
        <taxon>Flavobacteriaceae</taxon>
        <taxon>Nonlabens</taxon>
    </lineage>
</organism>
<evidence type="ECO:0000313" key="4">
    <source>
        <dbReference type="Proteomes" id="UP000239747"/>
    </source>
</evidence>
<proteinExistence type="inferred from homology"/>
<accession>A0A2S7U876</accession>
<comment type="caution">
    <text evidence="3">The sequence shown here is derived from an EMBL/GenBank/DDBJ whole genome shotgun (WGS) entry which is preliminary data.</text>
</comment>
<gene>
    <name evidence="3" type="ORF">BST92_01085</name>
</gene>
<dbReference type="AlphaFoldDB" id="A0A2S7U876"/>
<evidence type="ECO:0000256" key="1">
    <source>
        <dbReference type="ARBA" id="ARBA00008791"/>
    </source>
</evidence>
<feature type="domain" description="UspA" evidence="2">
    <location>
        <begin position="5"/>
        <end position="139"/>
    </location>
</feature>
<dbReference type="CDD" id="cd00293">
    <property type="entry name" value="USP-like"/>
    <property type="match status" value="1"/>
</dbReference>
<evidence type="ECO:0000259" key="2">
    <source>
        <dbReference type="Pfam" id="PF00582"/>
    </source>
</evidence>
<dbReference type="PANTHER" id="PTHR46268">
    <property type="entry name" value="STRESS RESPONSE PROTEIN NHAX"/>
    <property type="match status" value="1"/>
</dbReference>
<dbReference type="PANTHER" id="PTHR46268:SF6">
    <property type="entry name" value="UNIVERSAL STRESS PROTEIN UP12"/>
    <property type="match status" value="1"/>
</dbReference>